<evidence type="ECO:0000256" key="1">
    <source>
        <dbReference type="SAM" id="MobiDB-lite"/>
    </source>
</evidence>
<feature type="region of interest" description="Disordered" evidence="1">
    <location>
        <begin position="67"/>
        <end position="91"/>
    </location>
</feature>
<feature type="compositionally biased region" description="Basic and acidic residues" evidence="1">
    <location>
        <begin position="67"/>
        <end position="78"/>
    </location>
</feature>
<keyword evidence="2" id="KW-0472">Membrane</keyword>
<evidence type="ECO:0000256" key="2">
    <source>
        <dbReference type="SAM" id="Phobius"/>
    </source>
</evidence>
<keyword evidence="2" id="KW-0812">Transmembrane</keyword>
<evidence type="ECO:0000313" key="4">
    <source>
        <dbReference type="Proteomes" id="UP000494206"/>
    </source>
</evidence>
<dbReference type="OrthoDB" id="5851624at2759"/>
<evidence type="ECO:0000313" key="3">
    <source>
        <dbReference type="EMBL" id="CAB3411657.1"/>
    </source>
</evidence>
<dbReference type="EMBL" id="CADEPM010000015">
    <property type="protein sequence ID" value="CAB3411657.1"/>
    <property type="molecule type" value="Genomic_DNA"/>
</dbReference>
<proteinExistence type="predicted"/>
<comment type="caution">
    <text evidence="3">The sequence shown here is derived from an EMBL/GenBank/DDBJ whole genome shotgun (WGS) entry which is preliminary data.</text>
</comment>
<feature type="transmembrane region" description="Helical" evidence="2">
    <location>
        <begin position="30"/>
        <end position="53"/>
    </location>
</feature>
<reference evidence="3 4" key="1">
    <citation type="submission" date="2020-04" db="EMBL/GenBank/DDBJ databases">
        <authorList>
            <person name="Laetsch R D."/>
            <person name="Stevens L."/>
            <person name="Kumar S."/>
            <person name="Blaxter L. M."/>
        </authorList>
    </citation>
    <scope>NUCLEOTIDE SEQUENCE [LARGE SCALE GENOMIC DNA]</scope>
</reference>
<name>A0A8S1FGH1_9PELO</name>
<dbReference type="Proteomes" id="UP000494206">
    <property type="component" value="Unassembled WGS sequence"/>
</dbReference>
<gene>
    <name evidence="3" type="ORF">CBOVIS_LOCUS13032</name>
</gene>
<keyword evidence="2" id="KW-1133">Transmembrane helix</keyword>
<sequence length="91" mass="10040">MAANSTIENNATITLDKTHNEGGTNLSGGAIAGIVIACVVGTFLLAISGFFIFRYVRDRRKNHGEYRPQFEEQHHAKDLPYIQPPNIEGLI</sequence>
<dbReference type="AlphaFoldDB" id="A0A8S1FGH1"/>
<organism evidence="3 4">
    <name type="scientific">Caenorhabditis bovis</name>
    <dbReference type="NCBI Taxonomy" id="2654633"/>
    <lineage>
        <taxon>Eukaryota</taxon>
        <taxon>Metazoa</taxon>
        <taxon>Ecdysozoa</taxon>
        <taxon>Nematoda</taxon>
        <taxon>Chromadorea</taxon>
        <taxon>Rhabditida</taxon>
        <taxon>Rhabditina</taxon>
        <taxon>Rhabditomorpha</taxon>
        <taxon>Rhabditoidea</taxon>
        <taxon>Rhabditidae</taxon>
        <taxon>Peloderinae</taxon>
        <taxon>Caenorhabditis</taxon>
    </lineage>
</organism>
<keyword evidence="4" id="KW-1185">Reference proteome</keyword>
<accession>A0A8S1FGH1</accession>
<protein>
    <submittedName>
        <fullName evidence="3">Uncharacterized protein</fullName>
    </submittedName>
</protein>